<dbReference type="GO" id="GO:0010032">
    <property type="term" value="P:meiotic chromosome condensation"/>
    <property type="evidence" value="ECO:0007669"/>
    <property type="project" value="TreeGrafter"/>
</dbReference>
<evidence type="ECO:0000256" key="9">
    <source>
        <dbReference type="ARBA" id="ARBA00023306"/>
    </source>
</evidence>
<feature type="compositionally biased region" description="Basic residues" evidence="11">
    <location>
        <begin position="1253"/>
        <end position="1264"/>
    </location>
</feature>
<dbReference type="Gene3D" id="1.25.10.10">
    <property type="entry name" value="Leucine-rich Repeat Variant"/>
    <property type="match status" value="1"/>
</dbReference>
<feature type="domain" description="Condensin complex subunit 1 C-terminal" evidence="12">
    <location>
        <begin position="1007"/>
        <end position="1166"/>
    </location>
</feature>
<evidence type="ECO:0000313" key="15">
    <source>
        <dbReference type="Proteomes" id="UP000794436"/>
    </source>
</evidence>
<evidence type="ECO:0000256" key="3">
    <source>
        <dbReference type="ARBA" id="ARBA00009606"/>
    </source>
</evidence>
<keyword evidence="8" id="KW-0539">Nucleus</keyword>
<protein>
    <recommendedName>
        <fullName evidence="16">Condensin complex subunit 1</fullName>
    </recommendedName>
</protein>
<dbReference type="InterPro" id="IPR026971">
    <property type="entry name" value="CND1/NCAPD3"/>
</dbReference>
<evidence type="ECO:0000259" key="12">
    <source>
        <dbReference type="Pfam" id="PF12717"/>
    </source>
</evidence>
<dbReference type="InterPro" id="IPR011989">
    <property type="entry name" value="ARM-like"/>
</dbReference>
<gene>
    <name evidence="14" type="ORF">Poli38472_007397</name>
</gene>
<dbReference type="Pfam" id="PF12717">
    <property type="entry name" value="Cnd1"/>
    <property type="match status" value="1"/>
</dbReference>
<feature type="region of interest" description="Disordered" evidence="11">
    <location>
        <begin position="358"/>
        <end position="421"/>
    </location>
</feature>
<evidence type="ECO:0000256" key="10">
    <source>
        <dbReference type="PIRNR" id="PIRNR017127"/>
    </source>
</evidence>
<keyword evidence="5 10" id="KW-0132">Cell division</keyword>
<comment type="function">
    <text evidence="10">Regulatory subunit of the condensin complex, a complex required for conversion of interphase chromatin into mitotic-like condense chromosomes. The condensin complex probably introduces positive supercoils into relaxed DNA in the presence of type I topoisomerases and converts nicked DNA into positive knotted forms in the presence of type II topoisomerases.</text>
</comment>
<sequence length="1289" mass="144177">MATRFLVPLHLQDLELAKSDRICVQRVHSFEGLSSDDIVQLLRDTSSRVLHAGEDEGGDRNGLLEEDAFDLCYSVVKKLATLSETVQARALQTFTTFLANSTKTIKTWTARDDEDQVELYRSEFKAIVYFLVVTITTVSKLRSDADKSVVKKKGGASASSKSKIAWVKQFEGALHALGKSMCEETFSLWRMNLPEEEFANLYCRAAMQVMENSGLCRVRVIKSEIYQIIGSAVRRVPSVRISTVSSIVDLIFNQEHLTNTIAELTELIPIKYDYIGFPGDLIREVANVSSGDPSKDTSGTKNISTFLATLSNRSPSLVISNLTFVLGLLESESYQLRNAGVACIAHILLWSFQQQGGVHDETEAEPNTPSTPPPTEDKDAENNSDGSDAEADGASDHENDEATNNVDADLDDSSERSLNQLSRSTRDQLLGVLEDRIHDVNSFARSHTLKMWYMLVENGAVPIGSLMKVMGLAVGRLQDKAAIVRRQSIALLTLLLDKNPFMGNLNKDFHQNKAEEIRKMMEERRAKLIANAEQDMQTAAETTEVNPLEREFDALKRMAQFHLDAIEFIGAFEDGALRLMTQLLGSKSTSDTLEAMNFIRQAHLLKLGGAEAGFKRILPLVWRQDPAIREEVLNVFASLFLRLHHGGYNNTPEESASGLIQLLDECTVAEFTCIEKIVFELHLKRQMPSSVIAALWDFIDESKFPAPVITNALLLLGMLAQADEKVLLSGDNLRVLLANGFGSTAYKDDPSFRLIGAACRLVQHLKFDLPRGKRVNRGQLETLEQLIGVIQRVLTLEYVSNTAEIHDRVRATWFETTQQAIEVLFALCEHPEEVCSDVIKCLFQRVFTAQEESVVVDAFELSHFLFVLGHISIQVAIRVEHMAALIKRLRSQSPMTSDNRAKTGDGQADDTTAMEDELGVAAEVEAEEDTFVHDLIRQDIVCRNLLGTYGPLLVRLLRLGFADNTYDPLVIESAVVALSKFMAVSEDFCEKHLQLVFTLLQESAVPTVRANIVVALGDLAFRFPNLIEPWTSHLYNRLRDVDTSVRKNTAVVLSHLILNDMVKVKGQISEIAVSLVDPSDEIRSLVKLFFHELSRKGNNPIYNILPDTVGQLSVSELVSTEDFDEIVKFLLNYITKDKQIESIVEKMCQRYSAAHPKQRRDFSYCLAYAQHTEKSLRYLHQNRKLFKESLAETTVMNNFKLLISRVRRHQGAGSSAEMKEAIDQLERYIDDDAPAEEEEEGSEVQATPVKPRTPAKKTKSRGRPPKAGGASSGRKSRRARALEDEMDDE</sequence>
<name>A0A8K1FL11_PYTOL</name>
<dbReference type="GO" id="GO:0000796">
    <property type="term" value="C:condensin complex"/>
    <property type="evidence" value="ECO:0007669"/>
    <property type="project" value="TreeGrafter"/>
</dbReference>
<feature type="region of interest" description="Disordered" evidence="11">
    <location>
        <begin position="1230"/>
        <end position="1289"/>
    </location>
</feature>
<keyword evidence="6 10" id="KW-0498">Mitosis</keyword>
<dbReference type="InterPro" id="IPR024324">
    <property type="entry name" value="Condensin_cplx_su1_N"/>
</dbReference>
<feature type="compositionally biased region" description="Acidic residues" evidence="11">
    <location>
        <begin position="387"/>
        <end position="401"/>
    </location>
</feature>
<evidence type="ECO:0000313" key="14">
    <source>
        <dbReference type="EMBL" id="TMW67725.1"/>
    </source>
</evidence>
<keyword evidence="15" id="KW-1185">Reference proteome</keyword>
<dbReference type="PANTHER" id="PTHR14222">
    <property type="entry name" value="CONDENSIN"/>
    <property type="match status" value="1"/>
</dbReference>
<comment type="subcellular location">
    <subcellularLocation>
        <location evidence="2">Chromosome</location>
    </subcellularLocation>
    <subcellularLocation>
        <location evidence="1">Nucleus</location>
    </subcellularLocation>
</comment>
<reference evidence="14" key="1">
    <citation type="submission" date="2019-03" db="EMBL/GenBank/DDBJ databases">
        <title>Long read genome sequence of the mycoparasitic Pythium oligandrum ATCC 38472 isolated from sugarbeet rhizosphere.</title>
        <authorList>
            <person name="Gaulin E."/>
        </authorList>
    </citation>
    <scope>NUCLEOTIDE SEQUENCE</scope>
    <source>
        <strain evidence="14">ATCC 38472_TT</strain>
    </source>
</reference>
<dbReference type="InterPro" id="IPR016024">
    <property type="entry name" value="ARM-type_fold"/>
</dbReference>
<feature type="compositionally biased region" description="Acidic residues" evidence="11">
    <location>
        <begin position="1231"/>
        <end position="1242"/>
    </location>
</feature>
<dbReference type="GO" id="GO:0000779">
    <property type="term" value="C:condensed chromosome, centromeric region"/>
    <property type="evidence" value="ECO:0007669"/>
    <property type="project" value="TreeGrafter"/>
</dbReference>
<evidence type="ECO:0000256" key="5">
    <source>
        <dbReference type="ARBA" id="ARBA00022618"/>
    </source>
</evidence>
<dbReference type="SUPFAM" id="SSF48371">
    <property type="entry name" value="ARM repeat"/>
    <property type="match status" value="1"/>
</dbReference>
<dbReference type="GO" id="GO:0005634">
    <property type="term" value="C:nucleus"/>
    <property type="evidence" value="ECO:0007669"/>
    <property type="project" value="UniProtKB-SubCell"/>
</dbReference>
<evidence type="ECO:0000256" key="7">
    <source>
        <dbReference type="ARBA" id="ARBA00023067"/>
    </source>
</evidence>
<evidence type="ECO:0008006" key="16">
    <source>
        <dbReference type="Google" id="ProtNLM"/>
    </source>
</evidence>
<dbReference type="InterPro" id="IPR032682">
    <property type="entry name" value="Cnd1_C"/>
</dbReference>
<evidence type="ECO:0000256" key="6">
    <source>
        <dbReference type="ARBA" id="ARBA00022776"/>
    </source>
</evidence>
<organism evidence="14 15">
    <name type="scientific">Pythium oligandrum</name>
    <name type="common">Mycoparasitic fungus</name>
    <dbReference type="NCBI Taxonomy" id="41045"/>
    <lineage>
        <taxon>Eukaryota</taxon>
        <taxon>Sar</taxon>
        <taxon>Stramenopiles</taxon>
        <taxon>Oomycota</taxon>
        <taxon>Peronosporomycetes</taxon>
        <taxon>Pythiales</taxon>
        <taxon>Pythiaceae</taxon>
        <taxon>Pythium</taxon>
    </lineage>
</organism>
<dbReference type="PIRSF" id="PIRSF017127">
    <property type="entry name" value="Condensin_D2"/>
    <property type="match status" value="1"/>
</dbReference>
<comment type="similarity">
    <text evidence="3 10">Belongs to the CND1 (condensin subunit 1) family.</text>
</comment>
<keyword evidence="7 10" id="KW-0226">DNA condensation</keyword>
<dbReference type="InterPro" id="IPR007673">
    <property type="entry name" value="Condensin_cplx_su1"/>
</dbReference>
<dbReference type="OrthoDB" id="436262at2759"/>
<accession>A0A8K1FL11</accession>
<evidence type="ECO:0000256" key="2">
    <source>
        <dbReference type="ARBA" id="ARBA00004286"/>
    </source>
</evidence>
<comment type="caution">
    <text evidence="14">The sequence shown here is derived from an EMBL/GenBank/DDBJ whole genome shotgun (WGS) entry which is preliminary data.</text>
</comment>
<dbReference type="GO" id="GO:0042393">
    <property type="term" value="F:histone binding"/>
    <property type="evidence" value="ECO:0007669"/>
    <property type="project" value="TreeGrafter"/>
</dbReference>
<feature type="domain" description="Condensin complex subunit 1 N-terminal" evidence="13">
    <location>
        <begin position="86"/>
        <end position="234"/>
    </location>
</feature>
<dbReference type="Proteomes" id="UP000794436">
    <property type="component" value="Unassembled WGS sequence"/>
</dbReference>
<dbReference type="Pfam" id="PF12922">
    <property type="entry name" value="Cnd1_N"/>
    <property type="match status" value="1"/>
</dbReference>
<dbReference type="GO" id="GO:0007076">
    <property type="term" value="P:mitotic chromosome condensation"/>
    <property type="evidence" value="ECO:0007669"/>
    <property type="project" value="InterPro"/>
</dbReference>
<evidence type="ECO:0000256" key="1">
    <source>
        <dbReference type="ARBA" id="ARBA00004123"/>
    </source>
</evidence>
<keyword evidence="4" id="KW-0158">Chromosome</keyword>
<dbReference type="GO" id="GO:0051301">
    <property type="term" value="P:cell division"/>
    <property type="evidence" value="ECO:0007669"/>
    <property type="project" value="UniProtKB-KW"/>
</dbReference>
<evidence type="ECO:0000259" key="13">
    <source>
        <dbReference type="Pfam" id="PF12922"/>
    </source>
</evidence>
<evidence type="ECO:0000256" key="4">
    <source>
        <dbReference type="ARBA" id="ARBA00022454"/>
    </source>
</evidence>
<dbReference type="PANTHER" id="PTHR14222:SF2">
    <property type="entry name" value="CONDENSIN COMPLEX SUBUNIT 1"/>
    <property type="match status" value="1"/>
</dbReference>
<dbReference type="EMBL" id="SPLM01000003">
    <property type="protein sequence ID" value="TMW67725.1"/>
    <property type="molecule type" value="Genomic_DNA"/>
</dbReference>
<evidence type="ECO:0000256" key="11">
    <source>
        <dbReference type="SAM" id="MobiDB-lite"/>
    </source>
</evidence>
<evidence type="ECO:0000256" key="8">
    <source>
        <dbReference type="ARBA" id="ARBA00023242"/>
    </source>
</evidence>
<keyword evidence="9 10" id="KW-0131">Cell cycle</keyword>
<proteinExistence type="inferred from homology"/>